<evidence type="ECO:0000313" key="1">
    <source>
        <dbReference type="EMBL" id="KAI0033870.1"/>
    </source>
</evidence>
<comment type="caution">
    <text evidence="1">The sequence shown here is derived from an EMBL/GenBank/DDBJ whole genome shotgun (WGS) entry which is preliminary data.</text>
</comment>
<dbReference type="Proteomes" id="UP000814128">
    <property type="component" value="Unassembled WGS sequence"/>
</dbReference>
<keyword evidence="2" id="KW-1185">Reference proteome</keyword>
<proteinExistence type="predicted"/>
<dbReference type="EMBL" id="MU273510">
    <property type="protein sequence ID" value="KAI0033870.1"/>
    <property type="molecule type" value="Genomic_DNA"/>
</dbReference>
<name>A0ACB8QQN7_9AGAM</name>
<protein>
    <submittedName>
        <fullName evidence="1">Uncharacterized protein</fullName>
    </submittedName>
</protein>
<accession>A0ACB8QQN7</accession>
<evidence type="ECO:0000313" key="2">
    <source>
        <dbReference type="Proteomes" id="UP000814128"/>
    </source>
</evidence>
<gene>
    <name evidence="1" type="ORF">K488DRAFT_84516</name>
</gene>
<reference evidence="1" key="1">
    <citation type="submission" date="2021-02" db="EMBL/GenBank/DDBJ databases">
        <authorList>
            <consortium name="DOE Joint Genome Institute"/>
            <person name="Ahrendt S."/>
            <person name="Looney B.P."/>
            <person name="Miyauchi S."/>
            <person name="Morin E."/>
            <person name="Drula E."/>
            <person name="Courty P.E."/>
            <person name="Chicoki N."/>
            <person name="Fauchery L."/>
            <person name="Kohler A."/>
            <person name="Kuo A."/>
            <person name="Labutti K."/>
            <person name="Pangilinan J."/>
            <person name="Lipzen A."/>
            <person name="Riley R."/>
            <person name="Andreopoulos W."/>
            <person name="He G."/>
            <person name="Johnson J."/>
            <person name="Barry K.W."/>
            <person name="Grigoriev I.V."/>
            <person name="Nagy L."/>
            <person name="Hibbett D."/>
            <person name="Henrissat B."/>
            <person name="Matheny P.B."/>
            <person name="Labbe J."/>
            <person name="Martin F."/>
        </authorList>
    </citation>
    <scope>NUCLEOTIDE SEQUENCE</scope>
    <source>
        <strain evidence="1">EC-137</strain>
    </source>
</reference>
<organism evidence="1 2">
    <name type="scientific">Vararia minispora EC-137</name>
    <dbReference type="NCBI Taxonomy" id="1314806"/>
    <lineage>
        <taxon>Eukaryota</taxon>
        <taxon>Fungi</taxon>
        <taxon>Dikarya</taxon>
        <taxon>Basidiomycota</taxon>
        <taxon>Agaricomycotina</taxon>
        <taxon>Agaricomycetes</taxon>
        <taxon>Russulales</taxon>
        <taxon>Lachnocladiaceae</taxon>
        <taxon>Vararia</taxon>
    </lineage>
</organism>
<reference evidence="1" key="2">
    <citation type="journal article" date="2022" name="New Phytol.">
        <title>Evolutionary transition to the ectomycorrhizal habit in the genomes of a hyperdiverse lineage of mushroom-forming fungi.</title>
        <authorList>
            <person name="Looney B."/>
            <person name="Miyauchi S."/>
            <person name="Morin E."/>
            <person name="Drula E."/>
            <person name="Courty P.E."/>
            <person name="Kohler A."/>
            <person name="Kuo A."/>
            <person name="LaButti K."/>
            <person name="Pangilinan J."/>
            <person name="Lipzen A."/>
            <person name="Riley R."/>
            <person name="Andreopoulos W."/>
            <person name="He G."/>
            <person name="Johnson J."/>
            <person name="Nolan M."/>
            <person name="Tritt A."/>
            <person name="Barry K.W."/>
            <person name="Grigoriev I.V."/>
            <person name="Nagy L.G."/>
            <person name="Hibbett D."/>
            <person name="Henrissat B."/>
            <person name="Matheny P.B."/>
            <person name="Labbe J."/>
            <person name="Martin F.M."/>
        </authorList>
    </citation>
    <scope>NUCLEOTIDE SEQUENCE</scope>
    <source>
        <strain evidence="1">EC-137</strain>
    </source>
</reference>
<sequence>MSINTMPTDFASGQSAGEPQTLNAEPVVFPHHPLDAFVNASDDLALTSHPYWPSGLDVDMDDITAPETLDSPRNFLDLSRPADCPIVAPRPMLLPPDFEATRLVPAETESPSDFAPAHTRPHPHNAPRTRDGTQHARVRTHHACEPCRKRKAKCTGTTPCERCGSRDLSCIYSVERRMRGPNKPKPLLLVRTGQAAKRRITSHTSYNPPSPPSPSGWSPSSPSTSSSATTPSLPGTPPSVRTHHPAPRGRAATIATSFAPPSQLSAFGICGVEMPSVPFAGPGMLTQAARFDMADGLLGPEIYIPAHNQEFMQHAHPVHHEIASFGGSQTMTPHRRPASVSLTFDSLSLRDSTWAEGMP</sequence>